<gene>
    <name evidence="2" type="ORF">AVDCRST_MAG26-1732</name>
</gene>
<feature type="domain" description="Peptidase M28" evidence="1">
    <location>
        <begin position="66"/>
        <end position="175"/>
    </location>
</feature>
<keyword evidence="2" id="KW-0645">Protease</keyword>
<name>A0A6J4ID92_9CHLR</name>
<keyword evidence="2" id="KW-0378">Hydrolase</keyword>
<evidence type="ECO:0000313" key="2">
    <source>
        <dbReference type="EMBL" id="CAA9247218.1"/>
    </source>
</evidence>
<dbReference type="InterPro" id="IPR045175">
    <property type="entry name" value="M28_fam"/>
</dbReference>
<reference evidence="2" key="1">
    <citation type="submission" date="2020-02" db="EMBL/GenBank/DDBJ databases">
        <authorList>
            <person name="Meier V. D."/>
        </authorList>
    </citation>
    <scope>NUCLEOTIDE SEQUENCE</scope>
    <source>
        <strain evidence="2">AVDCRST_MAG26</strain>
    </source>
</reference>
<dbReference type="PANTHER" id="PTHR12147:SF26">
    <property type="entry name" value="PEPTIDASE M28 DOMAIN-CONTAINING PROTEIN"/>
    <property type="match status" value="1"/>
</dbReference>
<dbReference type="AlphaFoldDB" id="A0A6J4ID92"/>
<evidence type="ECO:0000259" key="1">
    <source>
        <dbReference type="Pfam" id="PF04389"/>
    </source>
</evidence>
<organism evidence="2">
    <name type="scientific">uncultured Chloroflexia bacterium</name>
    <dbReference type="NCBI Taxonomy" id="1672391"/>
    <lineage>
        <taxon>Bacteria</taxon>
        <taxon>Bacillati</taxon>
        <taxon>Chloroflexota</taxon>
        <taxon>Chloroflexia</taxon>
        <taxon>environmental samples</taxon>
    </lineage>
</organism>
<feature type="non-terminal residue" evidence="2">
    <location>
        <position position="180"/>
    </location>
</feature>
<sequence length="180" mass="19888">MGQPSAKFDAERAFGDVQAQMQWVPRSPGTDGWRQTGDYIVNQLKASGWTVEEQRFPYKDVEARNIVGRRGSGPVLIFGAHYDTRRVADSDPDPAKRTLPVPGANDGASGVAVLLELARVLQPETLGREIQLAFFDVEDNGWLDGWEWAAGSRYMAEHLTVQPEAVVIVDMVGDADLQLY</sequence>
<dbReference type="GO" id="GO:0008235">
    <property type="term" value="F:metalloexopeptidase activity"/>
    <property type="evidence" value="ECO:0007669"/>
    <property type="project" value="InterPro"/>
</dbReference>
<dbReference type="GO" id="GO:0004177">
    <property type="term" value="F:aminopeptidase activity"/>
    <property type="evidence" value="ECO:0007669"/>
    <property type="project" value="UniProtKB-KW"/>
</dbReference>
<dbReference type="Gene3D" id="3.40.630.10">
    <property type="entry name" value="Zn peptidases"/>
    <property type="match status" value="1"/>
</dbReference>
<dbReference type="InterPro" id="IPR007484">
    <property type="entry name" value="Peptidase_M28"/>
</dbReference>
<dbReference type="GO" id="GO:0006508">
    <property type="term" value="P:proteolysis"/>
    <property type="evidence" value="ECO:0007669"/>
    <property type="project" value="InterPro"/>
</dbReference>
<keyword evidence="2" id="KW-0031">Aminopeptidase</keyword>
<dbReference type="Pfam" id="PF04389">
    <property type="entry name" value="Peptidase_M28"/>
    <property type="match status" value="1"/>
</dbReference>
<dbReference type="EMBL" id="CADCTK010000392">
    <property type="protein sequence ID" value="CAA9247218.1"/>
    <property type="molecule type" value="Genomic_DNA"/>
</dbReference>
<proteinExistence type="predicted"/>
<accession>A0A6J4ID92</accession>
<dbReference type="SUPFAM" id="SSF53187">
    <property type="entry name" value="Zn-dependent exopeptidases"/>
    <property type="match status" value="1"/>
</dbReference>
<protein>
    <submittedName>
        <fullName evidence="2">Leucine aminopeptidase</fullName>
    </submittedName>
</protein>
<dbReference type="PANTHER" id="PTHR12147">
    <property type="entry name" value="METALLOPEPTIDASE M28 FAMILY MEMBER"/>
    <property type="match status" value="1"/>
</dbReference>